<comment type="caution">
    <text evidence="8">The sequence shown here is derived from an EMBL/GenBank/DDBJ whole genome shotgun (WGS) entry which is preliminary data.</text>
</comment>
<feature type="compositionally biased region" description="Basic residues" evidence="6">
    <location>
        <begin position="218"/>
        <end position="227"/>
    </location>
</feature>
<reference evidence="8" key="1">
    <citation type="submission" date="2022-12" db="EMBL/GenBank/DDBJ databases">
        <authorList>
            <person name="Petersen C."/>
        </authorList>
    </citation>
    <scope>NUCLEOTIDE SEQUENCE</scope>
    <source>
        <strain evidence="8">IBT 35673</strain>
    </source>
</reference>
<feature type="region of interest" description="Disordered" evidence="6">
    <location>
        <begin position="436"/>
        <end position="461"/>
    </location>
</feature>
<dbReference type="PANTHER" id="PTHR45700">
    <property type="entry name" value="UBIQUITIN-PROTEIN LIGASE E3C"/>
    <property type="match status" value="1"/>
</dbReference>
<dbReference type="EC" id="2.3.2.26" evidence="2"/>
<feature type="compositionally biased region" description="Basic and acidic residues" evidence="6">
    <location>
        <begin position="283"/>
        <end position="293"/>
    </location>
</feature>
<evidence type="ECO:0000313" key="9">
    <source>
        <dbReference type="Proteomes" id="UP001147695"/>
    </source>
</evidence>
<dbReference type="PANTHER" id="PTHR45700:SF8">
    <property type="entry name" value="HECT-TYPE E3 UBIQUITIN TRANSFERASE"/>
    <property type="match status" value="1"/>
</dbReference>
<dbReference type="Gene3D" id="3.30.2160.10">
    <property type="entry name" value="Hect, E3 ligase catalytic domain"/>
    <property type="match status" value="2"/>
</dbReference>
<dbReference type="InterPro" id="IPR044611">
    <property type="entry name" value="E3A/B/C-like"/>
</dbReference>
<dbReference type="Gene3D" id="3.90.1750.10">
    <property type="entry name" value="Hect, E3 ligase catalytic domains"/>
    <property type="match status" value="2"/>
</dbReference>
<keyword evidence="4 5" id="KW-0833">Ubl conjugation pathway</keyword>
<dbReference type="Proteomes" id="UP001147695">
    <property type="component" value="Unassembled WGS sequence"/>
</dbReference>
<evidence type="ECO:0000256" key="5">
    <source>
        <dbReference type="PROSITE-ProRule" id="PRU00104"/>
    </source>
</evidence>
<feature type="compositionally biased region" description="Basic and acidic residues" evidence="6">
    <location>
        <begin position="190"/>
        <end position="201"/>
    </location>
</feature>
<feature type="region of interest" description="Disordered" evidence="6">
    <location>
        <begin position="258"/>
        <end position="293"/>
    </location>
</feature>
<dbReference type="EMBL" id="JAPZBQ010000005">
    <property type="protein sequence ID" value="KAJ5329777.1"/>
    <property type="molecule type" value="Genomic_DNA"/>
</dbReference>
<protein>
    <recommendedName>
        <fullName evidence="2">HECT-type E3 ubiquitin transferase</fullName>
        <ecNumber evidence="2">2.3.2.26</ecNumber>
    </recommendedName>
</protein>
<gene>
    <name evidence="8" type="ORF">N7452_010167</name>
</gene>
<evidence type="ECO:0000256" key="3">
    <source>
        <dbReference type="ARBA" id="ARBA00022679"/>
    </source>
</evidence>
<evidence type="ECO:0000256" key="4">
    <source>
        <dbReference type="ARBA" id="ARBA00022786"/>
    </source>
</evidence>
<evidence type="ECO:0000313" key="8">
    <source>
        <dbReference type="EMBL" id="KAJ5329777.1"/>
    </source>
</evidence>
<dbReference type="Gene3D" id="3.30.2410.10">
    <property type="entry name" value="Hect, E3 ligase catalytic domain"/>
    <property type="match status" value="1"/>
</dbReference>
<dbReference type="InterPro" id="IPR000569">
    <property type="entry name" value="HECT_dom"/>
</dbReference>
<evidence type="ECO:0000256" key="2">
    <source>
        <dbReference type="ARBA" id="ARBA00012485"/>
    </source>
</evidence>
<dbReference type="GO" id="GO:0000209">
    <property type="term" value="P:protein polyubiquitination"/>
    <property type="evidence" value="ECO:0007669"/>
    <property type="project" value="InterPro"/>
</dbReference>
<proteinExistence type="predicted"/>
<evidence type="ECO:0000259" key="7">
    <source>
        <dbReference type="PROSITE" id="PS50237"/>
    </source>
</evidence>
<keyword evidence="3" id="KW-0808">Transferase</keyword>
<feature type="active site" description="Glycyl thioester intermediate" evidence="5">
    <location>
        <position position="1146"/>
    </location>
</feature>
<feature type="region of interest" description="Disordered" evidence="6">
    <location>
        <begin position="1"/>
        <end position="74"/>
    </location>
</feature>
<dbReference type="InterPro" id="IPR035983">
    <property type="entry name" value="Hect_E3_ubiquitin_ligase"/>
</dbReference>
<dbReference type="PROSITE" id="PS50237">
    <property type="entry name" value="HECT"/>
    <property type="match status" value="1"/>
</dbReference>
<dbReference type="GO" id="GO:0061630">
    <property type="term" value="F:ubiquitin protein ligase activity"/>
    <property type="evidence" value="ECO:0007669"/>
    <property type="project" value="UniProtKB-EC"/>
</dbReference>
<feature type="domain" description="HECT" evidence="7">
    <location>
        <begin position="774"/>
        <end position="1178"/>
    </location>
</feature>
<name>A0A9W9UAT5_PENBR</name>
<feature type="compositionally biased region" description="Basic and acidic residues" evidence="6">
    <location>
        <begin position="122"/>
        <end position="137"/>
    </location>
</feature>
<dbReference type="FunFam" id="3.30.2410.10:FF:000003">
    <property type="entry name" value="probable E3 ubiquitin-protein ligase HERC4 isoform X1"/>
    <property type="match status" value="1"/>
</dbReference>
<accession>A0A9W9UAT5</accession>
<feature type="compositionally biased region" description="Polar residues" evidence="6">
    <location>
        <begin position="141"/>
        <end position="159"/>
    </location>
</feature>
<feature type="compositionally biased region" description="Polar residues" evidence="6">
    <location>
        <begin position="18"/>
        <end position="50"/>
    </location>
</feature>
<dbReference type="Pfam" id="PF00632">
    <property type="entry name" value="HECT"/>
    <property type="match status" value="2"/>
</dbReference>
<sequence>MEEAGELTTPVPKPEHGNQLTNDASSAQKDLSKSSGPELASPQTTGTNQQELDRIQCQQIDHMPGLEPKDPKSFTQNLFDTLSLRMVEWLPLRRGTVSSEPKLEPQPPKATAQSPPAAGKASHGDKPSSRPKKEAQRSKSPKNPGSQPRTPSSRTSGSQPPAVELKLQNQHVKRVSIPDVENWHQSPRSSLDEKKRPEFNKKVPVATDEFHPMSPPALKHRPQKHRGRIDEVESVPLKERRKTQRRVSWDSDKLLNEVSPVKNPAGTDVITPLPPPHYSPRPPSEHNTEHSPVEELPDTIPLAQTITHFTPEIINALSHVIIETEEDADSWREEVDHIQSTGSFEQPEWRFATLRQREVFPYIAQSTFFVLSSPRQLLLSFGTDPENIHGVNSNGLDVLHLRVSLQRLIQICPWDIALHSLWGSLDRLFIPPNEFTSSGRPSRRSSRSSTMTGPTASVVPRRISGSNNEEYLSDQEAAYISTIALFTLVSSMPEMDMATWRAVVQMRAKGSVASFSDMRKLPSHNSKQAVEVTDRLEHELGLRLITRLVRAITARLAYYEISKARRAYEVDQPKQRRVSVLDRVVDHLSDYHNSHAAGSNESINPASLLVEWLRTLFLREWDGNPEMARSGPAGGAIQILSSLYKARNRLGLSPEEFHTPLLTERLDPLDMPVAWVGRIANNRTMYLLSYPFLFPPSSLVIYFRALNYSAMTKSYEAAMTTTRHVTQTAFGAIQIADDSRLLTRMKTSMSTYLVIAVRRDNILSDALSQLWRREKRELMRPLKVQMGMDEGEEGLDHGGVQQEFFRVLMGQAFDPCYGMFTIDTRHRVSWFQPCSLEPLYKFELIGLLMSIAIFNGLTLPLNLPIAFYRKVLGLKVKTLEHIRDGWPELSSGLDTLLTWKDGDVGDIFTRTYEFSFEAFGKIETVDMQKVGRDSPWPSSSKPDPIAGSSAWIDIPNYGNNAATTPPSPMTNGSTDAGTSSDSVQATKSVTGVFSSQPLTPLAEEEAALVTNDDRHQFVKDYIFWLTDKSIRPQFEAFQRGFSTCLDRSALSIFSPEALKMVVEGIQSIDVDELENHIRYDGGFGPNHRVIRDFWSVVREYPNEKKAQLLEFVTASDRVPVNGISSIMFVIQKNGVGDLRLPTSLTCFGRLLLPEYSSREALAEKLDKALDNAQGFGVA</sequence>
<evidence type="ECO:0000256" key="6">
    <source>
        <dbReference type="SAM" id="MobiDB-lite"/>
    </source>
</evidence>
<evidence type="ECO:0000256" key="1">
    <source>
        <dbReference type="ARBA" id="ARBA00000885"/>
    </source>
</evidence>
<feature type="region of interest" description="Disordered" evidence="6">
    <location>
        <begin position="957"/>
        <end position="984"/>
    </location>
</feature>
<feature type="compositionally biased region" description="Pro residues" evidence="6">
    <location>
        <begin position="272"/>
        <end position="282"/>
    </location>
</feature>
<reference evidence="8" key="2">
    <citation type="journal article" date="2023" name="IMA Fungus">
        <title>Comparative genomic study of the Penicillium genus elucidates a diverse pangenome and 15 lateral gene transfer events.</title>
        <authorList>
            <person name="Petersen C."/>
            <person name="Sorensen T."/>
            <person name="Nielsen M.R."/>
            <person name="Sondergaard T.E."/>
            <person name="Sorensen J.L."/>
            <person name="Fitzpatrick D.A."/>
            <person name="Frisvad J.C."/>
            <person name="Nielsen K.L."/>
        </authorList>
    </citation>
    <scope>NUCLEOTIDE SEQUENCE</scope>
    <source>
        <strain evidence="8">IBT 35673</strain>
    </source>
</reference>
<dbReference type="SMART" id="SM00119">
    <property type="entry name" value="HECTc"/>
    <property type="match status" value="1"/>
</dbReference>
<dbReference type="AlphaFoldDB" id="A0A9W9UAT5"/>
<feature type="region of interest" description="Disordered" evidence="6">
    <location>
        <begin position="97"/>
        <end position="227"/>
    </location>
</feature>
<dbReference type="SUPFAM" id="SSF56204">
    <property type="entry name" value="Hect, E3 ligase catalytic domain"/>
    <property type="match status" value="1"/>
</dbReference>
<organism evidence="8 9">
    <name type="scientific">Penicillium brevicompactum</name>
    <dbReference type="NCBI Taxonomy" id="5074"/>
    <lineage>
        <taxon>Eukaryota</taxon>
        <taxon>Fungi</taxon>
        <taxon>Dikarya</taxon>
        <taxon>Ascomycota</taxon>
        <taxon>Pezizomycotina</taxon>
        <taxon>Eurotiomycetes</taxon>
        <taxon>Eurotiomycetidae</taxon>
        <taxon>Eurotiales</taxon>
        <taxon>Aspergillaceae</taxon>
        <taxon>Penicillium</taxon>
    </lineage>
</organism>
<comment type="catalytic activity">
    <reaction evidence="1">
        <text>S-ubiquitinyl-[E2 ubiquitin-conjugating enzyme]-L-cysteine + [acceptor protein]-L-lysine = [E2 ubiquitin-conjugating enzyme]-L-cysteine + N(6)-ubiquitinyl-[acceptor protein]-L-lysine.</text>
        <dbReference type="EC" id="2.3.2.26"/>
    </reaction>
</comment>